<evidence type="ECO:0000313" key="1">
    <source>
        <dbReference type="EMBL" id="MBH1932521.1"/>
    </source>
</evidence>
<accession>A0ABS0MJJ4</accession>
<comment type="caution">
    <text evidence="1">The sequence shown here is derived from an EMBL/GenBank/DDBJ whole genome shotgun (WGS) entry which is preliminary data.</text>
</comment>
<dbReference type="InterPro" id="IPR010351">
    <property type="entry name" value="DUF943"/>
</dbReference>
<organism evidence="1 2">
    <name type="scientific">Serratia rubidaea</name>
    <name type="common">Serratia marinorubra</name>
    <dbReference type="NCBI Taxonomy" id="61652"/>
    <lineage>
        <taxon>Bacteria</taxon>
        <taxon>Pseudomonadati</taxon>
        <taxon>Pseudomonadota</taxon>
        <taxon>Gammaproteobacteria</taxon>
        <taxon>Enterobacterales</taxon>
        <taxon>Yersiniaceae</taxon>
        <taxon>Serratia</taxon>
    </lineage>
</organism>
<dbReference type="Proteomes" id="UP000624159">
    <property type="component" value="Unassembled WGS sequence"/>
</dbReference>
<proteinExistence type="predicted"/>
<sequence length="152" mass="17408">MKKLLLTLCLMALLGVGSYAYLNSRTVKIMDAHHGQYTAQILVDHLPWSHSASINWWLKNQSSILKQYNIPSADADGPIFITIYAFGDGYKEAGKKDRRCFDEMQATKNCIDKNILMSVRRTRDGDTEFSFDDVAYLRNQDGKITRSSRDEY</sequence>
<evidence type="ECO:0000313" key="2">
    <source>
        <dbReference type="Proteomes" id="UP000624159"/>
    </source>
</evidence>
<dbReference type="EMBL" id="JADULK010000019">
    <property type="protein sequence ID" value="MBH1932521.1"/>
    <property type="molecule type" value="Genomic_DNA"/>
</dbReference>
<dbReference type="RefSeq" id="WP_126532640.1">
    <property type="nucleotide sequence ID" value="NZ_JADULK010000019.1"/>
</dbReference>
<keyword evidence="2" id="KW-1185">Reference proteome</keyword>
<protein>
    <submittedName>
        <fullName evidence="1">DUF943 family protein</fullName>
    </submittedName>
</protein>
<gene>
    <name evidence="1" type="ORF">I5U13_22955</name>
</gene>
<dbReference type="Pfam" id="PF06092">
    <property type="entry name" value="DUF943"/>
    <property type="match status" value="1"/>
</dbReference>
<name>A0ABS0MJJ4_SERRU</name>
<reference evidence="1 2" key="1">
    <citation type="submission" date="2020-11" db="EMBL/GenBank/DDBJ databases">
        <title>Enhanced detection system for hospital associated transmission using whole genome sequencing surveillance.</title>
        <authorList>
            <person name="Harrison L.H."/>
            <person name="Van Tyne D."/>
            <person name="Marsh J.W."/>
            <person name="Griffith M.P."/>
            <person name="Snyder D.J."/>
            <person name="Cooper V.S."/>
            <person name="Mustapha M."/>
        </authorList>
    </citation>
    <scope>NUCLEOTIDE SEQUENCE [LARGE SCALE GENOMIC DNA]</scope>
    <source>
        <strain evidence="1 2">SER00230</strain>
    </source>
</reference>